<proteinExistence type="predicted"/>
<feature type="region of interest" description="Disordered" evidence="1">
    <location>
        <begin position="574"/>
        <end position="593"/>
    </location>
</feature>
<dbReference type="EMBL" id="QUQO01000001">
    <property type="protein sequence ID" value="RFB06131.1"/>
    <property type="molecule type" value="Genomic_DNA"/>
</dbReference>
<name>A0A371RL15_9PROT</name>
<keyword evidence="2" id="KW-0732">Signal</keyword>
<comment type="caution">
    <text evidence="3">The sequence shown here is derived from an EMBL/GenBank/DDBJ whole genome shotgun (WGS) entry which is preliminary data.</text>
</comment>
<feature type="chain" id="PRO_5016712459" evidence="2">
    <location>
        <begin position="38"/>
        <end position="5372"/>
    </location>
</feature>
<accession>A0A371RL15</accession>
<feature type="compositionally biased region" description="Low complexity" evidence="1">
    <location>
        <begin position="1044"/>
        <end position="1061"/>
    </location>
</feature>
<dbReference type="NCBIfam" id="NF012204">
    <property type="entry name" value="adhes_FxxPxG"/>
    <property type="match status" value="1"/>
</dbReference>
<evidence type="ECO:0000313" key="3">
    <source>
        <dbReference type="EMBL" id="RFB06131.1"/>
    </source>
</evidence>
<feature type="signal peptide" evidence="2">
    <location>
        <begin position="1"/>
        <end position="37"/>
    </location>
</feature>
<sequence length="5372" mass="542478">MSIMNTSEPRRLPGVRKYLLASSASLSLVCGMGYAQAINQQGADILMVPNPGHAAPPVQQNAVKAKKAPPAVAPDRVVTNLQTPVTPPSTSNIQAVSGSDTTVSEMVSGEFVITTTELNAAGTTAFNRFTDFTLASGDSADLYLPGNATTLLNIVRDSRVFIDGTLTSILSDGTGNLGGHLIFASPDGVIVGANGVLNVGALTLVTPTTDYLDTNFTAGAISSGAITDLARGSVPLTASGLIQVTGTIYAPDGIVLAAPEISIFDGGALWAGSQLYDSGSGDFGNAAFEATVQTAGGISVGTALVENNGAIEIVASTEEEFTGNLGSLVAGERPVAESVISIDGAIWGDGINVTATAKASSTFDQSANLLPGVNLADYPFAAGVVEATAIADIVIGANADLQSTADVDLSASTEAEATLMTANSNSDLPFSIGVSVADLVASAEVVIQAGASVMAADKLSVSAKNKTKLDNNASSAGSTIPITAAFSFANVDAAAVIESGANIDADTVNVTALNQNSFKTSAEAETGDDGTAAIAFAFADTESDTLAFVGADIGSNGSPISAVTVEASSITTENRISASSTQMSAPSAMGTDMDAGSEAALSQEIADMSDMAAGMSDSAGNQLEGVGGTNLKIGATTTINFSSQSSRAVIEGGTYASAANGTDVGTITTDPANAPMIYADDVAIYSETLDNLIRNFAISDGSAEVDSGGSSVVITAAIALGFYDYTTEAEVGEDTQITAQRVGVGAFSAKKFGFTLIDSLTPGSSIDGIYTYLEDLSSRLSASDFGLAEDLFTSYAAASSSASGGNSDTAIAGNISYQEIHQDTRAWVDSGARITATGSAAGQAFTTDLSSIDDGMGGETARSFDWWLPSSGEDQPGVVITAKSMTEGVHVAGAINFFGASLSSDGNAIGGSVNIVQQETSTIAGVADGAVITTDRALTIKAETNNFLIGITPTSGEGSGVTGVGLVSVINIENTTIASVSNLARVEALAVNIDSNQFMTAWSVAAAKASAEGTAIGLAGAVNIIATDTQAFIGDNSAYDKDPGTPTGPTGPYPGNNNLPNNQVIAQNLRVRARTSGESGTLAVAGSQSSRNMPMGGDAGMMDISRNTMSSGDTMDLIDNMEDTEDRSQSSVDSSDPNERDVTGVLDDATGDLTDQSGDSPLSSGGGGSQQPRFGFAISGSASVSLNELITKAYVDGANVTGTTGASPTGLLVEAVTDTDQISLSGAAALSSSSGSSASGAISGAVAYQVSENQNDAGIYNATVLDMNDVDVRALTGGLKVGAALGLSAETGSSQNSAAVAGSFSIARVADSADARIRGSVFTLTNSAAQTDMVNVDAYNRNTIGIGAGSVAYGGRASAAGGLTYAEIDNRDGDAADGSGLAAFAGILDTEITDYDDVSVAAINAAQTIGVGVVGSATTQNFAIAGAIVINRIDADALARIGEGSVITVDDDLTVAAGGGEIAAFDAIIAGERIGGREANEYDVGVNDLVFDSNGDTPDSFGTGARAFALAGAVSVGKTSAGFAIAINDIDSDRTAIIDGDTTSVTAGGNVDVIADNESEILALSIATAAGTDSGAFTGSLTVNFIEDETIARIGDTIDSGMMQTTVSGSTVDVIARGNAQINALSGGISISAGNAAIGASISVNEIGGSIDAGIIDTEINDASSLNVIATTSDESDPGAPGAEINSIAIAGGVSSGGLALSGSATANLIETNVMARIENSTTDNETGLFANVAADRYARIQSIAGALGASGGSGVGIGVGVNRIKGTVSSRVTGGSLTLNTLTVTSVARDVIRTIGVGLGGGGSIGAAGSVVVNLMSTDVTSAIGGGAIVITRNNVGVNALADSEIEALAGAAAFGGSGGVGVASAVNIIDGETTAKITGASTQVTAKALDPAETLTVRDGTLLNPLTFNQVTIPVIDVTIRAKSGAAFDENTKQVRGLSVNATALRETDVIATAISIGGYVGAALNAGVNVISGTTRAQITDATINPIAQGDATARAGDVDVKASTHVYGGAYSIGVAGSGGVGVAGAGIGDSYETETFALIDGATVTADDVLINSVSSYTTANVIAAAGAGIGGVAAGGIVTIFDATTVGQLIGGTTTSNSLGVNAEMDAFVGGFGLVLAGGGLAAAGTFNVLVNESDTEALIGRRNTATEPAEVTTVNSDDVDVTADTTTIVDTTGASGAVGGGIGIAGTASVIVSETNTRARIENAAVTGGAGSSTNVQATDNFSTSASTASASFGGVGAGGASVNVVVAKSKTNASVDNSTITTGALTVDADGVTDIDTNTYALAVGGSAGISGAISVIKLGGNLDADASSEISGTLTTAEMTANESSDTGDNNVLDASEQAMLSSNGSYDVDGETLNSDTHLVAANVTGSTVNATTLSVTSDAMTGTHAMLGGAAAGGLAGIGAAIGFTTIDTGVSAGIDSGSTINAGGAVTVTAESGDNGRDAAEIDAIVGAAGLGVGLGAAVANVEVTSDVLANVSGRINGANGGALTVTARDTTHADADASGVSLGLLGAAGVVVARAEKIGSATATIGHATNDITGMLGANVGAEAAGGASANAQGASGGIGISVQGTIATASESTAVTASVRDAATIALMGALNVSASSKPDVYANARGVSVAGGAGVGVSLATARIGSAATPSLVQASIGNNVNLMNVLGGVNVDSSMTRSGRSAEAYATGSAGGLLLGAQASKAKVETNANVYALVGDGVTLPIGGLSVIAGKSTSQIADSSGKSGGFVSVGAADSEAISRGETIARVGSDFIYTDFVTGNGNDYAMPTFKVNSGTSEVNEAVSESGSGGVIAGAATTSTITSTATTKTQIGQPGGNAGSDRIKARNVDIQSLHLSNFRELADASSAGLAGKSGASTNVNIANSSVIDIADGFKISGGTIRILANSETTRTGDPVSVKGGAGGLGAFASADGNVRISQLSDVSIGDNADIKTLDIFNFSADNSDIKIDARSSMNVDDIVVQRASGGLAVPTSSMEFDATITDSVSIGDGASLDADGGIYIGVSPSADINARAASKSSAGIGVTDARATAGNIQNDIVINQSITVGQNAKLSAERDVRLNTGGNGFGGTPASIEVDITSDSYNSALIPASTSASAVLNFTNNAGITIDTGAIVESIRDVIITASRGDIDLFAEAVATFKINLLLGVITQTDRSGTVVDNGEGTVTINGTVEAGFLAERRFDIDVNGNVTVTNEEEDRPHVSTRNGFNPLDEVNARIAALQAMIDAGDTSAAGELAILQELARFLQGDTGGSVDPDTSTGTVTTSIPTFDGDPNDPNVNLTRPDDVNGAIEISGVTAASGNVEIFADALNGNGALTANGGPIIAITNQSGRDLIVGDLDIFDASIGEVRLTGMAQSFGNLSVTENRKGERSVIIIDNSPASFAVDNTSDLYITGDIINLFGLVDIDVKNGDLLQTAVVGAGDLRIDVPNGGYFAILPDGLIPLGPDPRARFEQYIILENLLFLRDNTAAFDNFGDPNYDPNVDSLVRLIAQIPFLLGEDTTDGLPNIRDENDFAAFMTHYLANPLGLTGDTALTDLLASGQINTDGVDDRLGNRGAPIDTFLNGTTFEDVPTVLALYYWETFGGYHGDLLNGAPFRTGFDGDVALTTAPLQLDMNRSFLFGDNTVINKTRAQVDAILARRGEFSTDPRFSNRLQDLGGVIDVAGVVGISAQSIDIGGTVVSGRSGNRNLQLTAQDAQTLQFWIDNPASRPQPANGDPSLPPNLIDISSLIDTIGGDPREKITAVYDLNSQQIIVENVNASGGGHIILNGQILSTTGDGQLLVRNGRGQVVIDNQTGFDIQINDIDAGRDTRGIIQITDTAKIQPNGNALTTFYVQEAGKDIEVYQTDQVGADYTTLSLSQSVAGNFSTYTPKEGIAFEYFEERFLMRELTSVDDPNDDEFGFQIFGSGNWVWADSDPRFGQRVTTVASDAPYFQQALSGEIGNSWRINFYENGNARFSLLVPQSYRLRRTQTIRADNPVTIGFQGSATGSISVTSASDISIAGTLNNPTGTVLVNSTNGSVLQAGNGRILATMADLRATGAIGDIADRLDLFISSGGDVSATGGSDIGLQLFGEDEIDIVNVSTSAGDIDVTANSTALNISSVISTGGNVSLVNTGHLFQPNPAGTAVSGQDISLTSLGGRIFGLGDTPFRIDSSIGAPDATNAAVTLSANGDIIAEETVGTLRLSEVRSTTGGVTLISLDGDITNAFNSAEVDENQVERINAAIDALLLRTDDGSDNILGFENRVANQYGVLARIRERASVDGAGMVSLSAVQAQQFAAQYAASIGDPLPGDPVAYAAANFAAITAFVQAQYDEAFTFLTTGITQLTDVDGSMLDASGDILLTVTGTRLVDVLDVNGMVIGQQTQVTTLTDVTLAQALSGTLFPDGMLQSVTADVVDGSGLNMLLIAGVTFTQSELDNQIPASAVADALAGINPGDTLISTPSTQVFNLDSTIFADTVSLITGGSVGGSFTPIVIEFTTGTNPNLDPFTRALLATASPGDITVEFDEGANLTRFIISPANPLFVDTSRVDTNADGDVFVGSNTFLTIGSIIAGMNGDARIYGRDGIQAAADVPGGTPSITANDLLIESADGAIGAADRPLEIALSGALSRAGSNLGVYLRELNGDFNIGNIFSNGDIHLYAPFGGILSSIDNENVHIEGQNIRFESSEEIGELGRAIGIRSNNGTVIAIADGGAVNLRSPLTELMLDRVTATGDVDIVSAGDLTILDTVSAGGALLLGATTGDVVGTAGSVVESTAGSGNIEGENVLFDVASLLSIFGDLTVTATTGQITLGEVTTVGTLSGSSVTSTQLQNDVTAGSDTVFTAGTLFSVDPAVNVSSGGLFSASGEEILLEDDVMLMAQDQLDLSASNGDVTLGNNVVVQSKAGSSTITGNNLIFAMNSLVDIFGDLVLSATAGQTVLGQASVGGTLTSNSSTDTLFTNLVMVGGDASFTAGGNFTMQPGTSLISDTGMIDVEAMAIMMGQGSQMTAAGPISLQSLTGDVIISQLTSMFDGEGAIDIMSAGSILPVFPGETNLTATAPGALVRLMAEGDIGSIDEDRPIVIDVTSIEAVSNNGDIYFVGLSDLNAPLISAANGAIKLRINGSLTFGEIIGEPDIEIMGSLTGDRMVFRNGVLVASEGINIGLLEVGESLTLRGTDIMANILHTEATSDPLNLILTGFDPDTEASTVLLDIDAPLGLLSPTYYARNSVITTTANRVMIEDGLVTGDLILRTPSVDLVLDNASQVPRNMFDIQLYNIQPRFFLMQDGFSTVTDEFILFYLPGFLDTQQTPLAFDAISIRRNQQLAPGSALWGDSYRMVIRYRDDTRTEQEKAEEAKRSKPVTTPDDGYTVNVSAEFNMVE</sequence>
<feature type="compositionally biased region" description="Basic and acidic residues" evidence="1">
    <location>
        <begin position="5338"/>
        <end position="5349"/>
    </location>
</feature>
<keyword evidence="4" id="KW-1185">Reference proteome</keyword>
<feature type="region of interest" description="Disordered" evidence="1">
    <location>
        <begin position="1075"/>
        <end position="1174"/>
    </location>
</feature>
<feature type="region of interest" description="Disordered" evidence="1">
    <location>
        <begin position="1036"/>
        <end position="1061"/>
    </location>
</feature>
<evidence type="ECO:0000256" key="2">
    <source>
        <dbReference type="SAM" id="SignalP"/>
    </source>
</evidence>
<gene>
    <name evidence="3" type="ORF">DX908_13155</name>
</gene>
<evidence type="ECO:0000313" key="4">
    <source>
        <dbReference type="Proteomes" id="UP000264589"/>
    </source>
</evidence>
<dbReference type="InParanoid" id="A0A371RL15"/>
<feature type="region of interest" description="Disordered" evidence="1">
    <location>
        <begin position="5338"/>
        <end position="5360"/>
    </location>
</feature>
<dbReference type="Proteomes" id="UP000264589">
    <property type="component" value="Unassembled WGS sequence"/>
</dbReference>
<organism evidence="3 4">
    <name type="scientific">Parvularcula marina</name>
    <dbReference type="NCBI Taxonomy" id="2292771"/>
    <lineage>
        <taxon>Bacteria</taxon>
        <taxon>Pseudomonadati</taxon>
        <taxon>Pseudomonadota</taxon>
        <taxon>Alphaproteobacteria</taxon>
        <taxon>Parvularculales</taxon>
        <taxon>Parvularculaceae</taxon>
        <taxon>Parvularcula</taxon>
    </lineage>
</organism>
<reference evidence="3 4" key="1">
    <citation type="submission" date="2018-08" db="EMBL/GenBank/DDBJ databases">
        <title>Parvularcula sp. SM1705, isolated from surface water of the South Sea China.</title>
        <authorList>
            <person name="Sun L."/>
        </authorList>
    </citation>
    <scope>NUCLEOTIDE SEQUENCE [LARGE SCALE GENOMIC DNA]</scope>
    <source>
        <strain evidence="3 4">SM1705</strain>
    </source>
</reference>
<protein>
    <submittedName>
        <fullName evidence="3">Leukotoxin LktA family filamentous adhesin</fullName>
    </submittedName>
</protein>
<feature type="compositionally biased region" description="Polar residues" evidence="1">
    <location>
        <begin position="574"/>
        <end position="585"/>
    </location>
</feature>
<evidence type="ECO:0000256" key="1">
    <source>
        <dbReference type="SAM" id="MobiDB-lite"/>
    </source>
</evidence>